<feature type="compositionally biased region" description="Acidic residues" evidence="1">
    <location>
        <begin position="825"/>
        <end position="840"/>
    </location>
</feature>
<dbReference type="GeneID" id="17306678"/>
<dbReference type="STRING" id="905079.L1JP54"/>
<evidence type="ECO:0000313" key="4">
    <source>
        <dbReference type="EnsemblProtists" id="EKX49975"/>
    </source>
</evidence>
<dbReference type="Gene3D" id="1.10.418.10">
    <property type="entry name" value="Calponin-like domain"/>
    <property type="match status" value="1"/>
</dbReference>
<dbReference type="eggNOG" id="KOG3000">
    <property type="taxonomic scope" value="Eukaryota"/>
</dbReference>
<accession>L1JP54</accession>
<dbReference type="Proteomes" id="UP000011087">
    <property type="component" value="Unassembled WGS sequence"/>
</dbReference>
<feature type="region of interest" description="Disordered" evidence="1">
    <location>
        <begin position="729"/>
        <end position="777"/>
    </location>
</feature>
<dbReference type="PROSITE" id="PS50106">
    <property type="entry name" value="PDZ"/>
    <property type="match status" value="1"/>
</dbReference>
<evidence type="ECO:0000313" key="3">
    <source>
        <dbReference type="EMBL" id="EKX49975.1"/>
    </source>
</evidence>
<dbReference type="EMBL" id="JH992980">
    <property type="protein sequence ID" value="EKX49975.1"/>
    <property type="molecule type" value="Genomic_DNA"/>
</dbReference>
<dbReference type="RefSeq" id="XP_005836955.1">
    <property type="nucleotide sequence ID" value="XM_005836898.1"/>
</dbReference>
<feature type="region of interest" description="Disordered" evidence="1">
    <location>
        <begin position="678"/>
        <end position="710"/>
    </location>
</feature>
<dbReference type="PANTHER" id="PTHR10623">
    <property type="entry name" value="MICROTUBULE-ASSOCIATED PROTEIN RP/EB FAMILY MEMBER"/>
    <property type="match status" value="1"/>
</dbReference>
<evidence type="ECO:0000256" key="1">
    <source>
        <dbReference type="SAM" id="MobiDB-lite"/>
    </source>
</evidence>
<name>L1JP54_GUITC</name>
<dbReference type="GO" id="GO:0008017">
    <property type="term" value="F:microtubule binding"/>
    <property type="evidence" value="ECO:0007669"/>
    <property type="project" value="InterPro"/>
</dbReference>
<dbReference type="InterPro" id="IPR001478">
    <property type="entry name" value="PDZ"/>
</dbReference>
<reference evidence="5" key="2">
    <citation type="submission" date="2012-11" db="EMBL/GenBank/DDBJ databases">
        <authorList>
            <person name="Kuo A."/>
            <person name="Curtis B.A."/>
            <person name="Tanifuji G."/>
            <person name="Burki F."/>
            <person name="Gruber A."/>
            <person name="Irimia M."/>
            <person name="Maruyama S."/>
            <person name="Arias M.C."/>
            <person name="Ball S.G."/>
            <person name="Gile G.H."/>
            <person name="Hirakawa Y."/>
            <person name="Hopkins J.F."/>
            <person name="Rensing S.A."/>
            <person name="Schmutz J."/>
            <person name="Symeonidi A."/>
            <person name="Elias M."/>
            <person name="Eveleigh R.J."/>
            <person name="Herman E.K."/>
            <person name="Klute M.J."/>
            <person name="Nakayama T."/>
            <person name="Obornik M."/>
            <person name="Reyes-Prieto A."/>
            <person name="Armbrust E.V."/>
            <person name="Aves S.J."/>
            <person name="Beiko R.G."/>
            <person name="Coutinho P."/>
            <person name="Dacks J.B."/>
            <person name="Durnford D.G."/>
            <person name="Fast N.M."/>
            <person name="Green B.R."/>
            <person name="Grisdale C."/>
            <person name="Hempe F."/>
            <person name="Henrissat B."/>
            <person name="Hoppner M.P."/>
            <person name="Ishida K.-I."/>
            <person name="Kim E."/>
            <person name="Koreny L."/>
            <person name="Kroth P.G."/>
            <person name="Liu Y."/>
            <person name="Malik S.-B."/>
            <person name="Maier U.G."/>
            <person name="McRose D."/>
            <person name="Mock T."/>
            <person name="Neilson J.A."/>
            <person name="Onodera N.T."/>
            <person name="Poole A.M."/>
            <person name="Pritham E.J."/>
            <person name="Richards T.A."/>
            <person name="Rocap G."/>
            <person name="Roy S.W."/>
            <person name="Sarai C."/>
            <person name="Schaack S."/>
            <person name="Shirato S."/>
            <person name="Slamovits C.H."/>
            <person name="Spencer D.F."/>
            <person name="Suzuki S."/>
            <person name="Worden A.Z."/>
            <person name="Zauner S."/>
            <person name="Barry K."/>
            <person name="Bell C."/>
            <person name="Bharti A.K."/>
            <person name="Crow J.A."/>
            <person name="Grimwood J."/>
            <person name="Kramer R."/>
            <person name="Lindquist E."/>
            <person name="Lucas S."/>
            <person name="Salamov A."/>
            <person name="McFadden G.I."/>
            <person name="Lane C.E."/>
            <person name="Keeling P.J."/>
            <person name="Gray M.W."/>
            <person name="Grigoriev I.V."/>
            <person name="Archibald J.M."/>
        </authorList>
    </citation>
    <scope>NUCLEOTIDE SEQUENCE</scope>
    <source>
        <strain evidence="5">CCMP2712</strain>
    </source>
</reference>
<proteinExistence type="predicted"/>
<feature type="region of interest" description="Disordered" evidence="1">
    <location>
        <begin position="816"/>
        <end position="842"/>
    </location>
</feature>
<dbReference type="EnsemblProtists" id="EKX49975">
    <property type="protein sequence ID" value="EKX49975"/>
    <property type="gene ID" value="GUITHDRAFT_104370"/>
</dbReference>
<protein>
    <recommendedName>
        <fullName evidence="2">PDZ domain-containing protein</fullName>
    </recommendedName>
</protein>
<dbReference type="SUPFAM" id="SSF50156">
    <property type="entry name" value="PDZ domain-like"/>
    <property type="match status" value="1"/>
</dbReference>
<dbReference type="Pfam" id="PF17820">
    <property type="entry name" value="PDZ_6"/>
    <property type="match status" value="1"/>
</dbReference>
<reference evidence="3 5" key="1">
    <citation type="journal article" date="2012" name="Nature">
        <title>Algal genomes reveal evolutionary mosaicism and the fate of nucleomorphs.</title>
        <authorList>
            <consortium name="DOE Joint Genome Institute"/>
            <person name="Curtis B.A."/>
            <person name="Tanifuji G."/>
            <person name="Burki F."/>
            <person name="Gruber A."/>
            <person name="Irimia M."/>
            <person name="Maruyama S."/>
            <person name="Arias M.C."/>
            <person name="Ball S.G."/>
            <person name="Gile G.H."/>
            <person name="Hirakawa Y."/>
            <person name="Hopkins J.F."/>
            <person name="Kuo A."/>
            <person name="Rensing S.A."/>
            <person name="Schmutz J."/>
            <person name="Symeonidi A."/>
            <person name="Elias M."/>
            <person name="Eveleigh R.J."/>
            <person name="Herman E.K."/>
            <person name="Klute M.J."/>
            <person name="Nakayama T."/>
            <person name="Obornik M."/>
            <person name="Reyes-Prieto A."/>
            <person name="Armbrust E.V."/>
            <person name="Aves S.J."/>
            <person name="Beiko R.G."/>
            <person name="Coutinho P."/>
            <person name="Dacks J.B."/>
            <person name="Durnford D.G."/>
            <person name="Fast N.M."/>
            <person name="Green B.R."/>
            <person name="Grisdale C.J."/>
            <person name="Hempel F."/>
            <person name="Henrissat B."/>
            <person name="Hoppner M.P."/>
            <person name="Ishida K."/>
            <person name="Kim E."/>
            <person name="Koreny L."/>
            <person name="Kroth P.G."/>
            <person name="Liu Y."/>
            <person name="Malik S.B."/>
            <person name="Maier U.G."/>
            <person name="McRose D."/>
            <person name="Mock T."/>
            <person name="Neilson J.A."/>
            <person name="Onodera N.T."/>
            <person name="Poole A.M."/>
            <person name="Pritham E.J."/>
            <person name="Richards T.A."/>
            <person name="Rocap G."/>
            <person name="Roy S.W."/>
            <person name="Sarai C."/>
            <person name="Schaack S."/>
            <person name="Shirato S."/>
            <person name="Slamovits C.H."/>
            <person name="Spencer D.F."/>
            <person name="Suzuki S."/>
            <person name="Worden A.Z."/>
            <person name="Zauner S."/>
            <person name="Barry K."/>
            <person name="Bell C."/>
            <person name="Bharti A.K."/>
            <person name="Crow J.A."/>
            <person name="Grimwood J."/>
            <person name="Kramer R."/>
            <person name="Lindquist E."/>
            <person name="Lucas S."/>
            <person name="Salamov A."/>
            <person name="McFadden G.I."/>
            <person name="Lane C.E."/>
            <person name="Keeling P.J."/>
            <person name="Gray M.W."/>
            <person name="Grigoriev I.V."/>
            <person name="Archibald J.M."/>
        </authorList>
    </citation>
    <scope>NUCLEOTIDE SEQUENCE</scope>
    <source>
        <strain evidence="3 5">CCMP2712</strain>
    </source>
</reference>
<dbReference type="InterPro" id="IPR027328">
    <property type="entry name" value="MAPRE"/>
</dbReference>
<sequence length="939" mass="104337">MLGRCSACYRMICECKWKKAQEEEKEAKTLPAHQRGFDVNSRSSPTSRSSKRAVDVRPQSTWGSRPMAGPRSPVSSSIDLNGNPKAREGTRQPAGSDPNGNGAHGNTPSKPTSAPPSQRRPSSSGVLTSRDETNRSVGSSIIQASRDGTRQRSQRGQVDPSSGNSKQESSRASVAALSVECKHEHATELSGDDTLCDQEALVAVKKQQVETILYVNQHVSRPQATSEDQLRARSEGDDDVGAEHSGCRNELTRSIDLREDEAARAHSAGLLLPHSPTSPNVQEREEEEQQGKEQGNASCSSTPLGDDELAKLQLNHDDSILPLDDVERSYSHLEDSGWSVKTPSEDGRETVADISQSCQAEERADGVEDVELRSKKFSSSSFPLPVTASPMWKDVEPNGADSGGLPSKQLHGNKSEVNEEDLLEWVHSVVGRRYTLEELRDGHILCKIVDNAYDGTFPMRRIYQVATHDYQRERNFHVLHFFLNSLGVKTEVNVASLWEAGPGSLLKFFDWLRSHCEDLQRQRLRASHCSPPHGLWKSLDDPTYQAPKANVSWRTFPILPIASRGLQARATDQSGSNTFTKLTQADGLVRVAGCHKLESVNSPARRPSFPEPCPYCSSTVDKKLICEMQELEVTQQLARLLDSIRANDSNNILVQQSLDVLESSLARTESLLSQLLLQVNPPHGSMRSAGQDQRPRRSPPSPPSTHSFLRAKMLSSCCKAKNKVFKLRRERRRSCDRNERREEEEEDEDEEEEEKHPTLWHTARSHSHSNEEQVENGHVTPARFSHGKLSSICLDEPSRFDSPPFLASPVSQPFNRRKRMLDASSNEDDDDGEEEEEEGDFQGCHRRLGDVGLIVGFDQARNCLTVQRIRAGSAAEKCGAIEEGDQLVGINGSSELHSPGEVEQRLLGEHGSLVRVRLKRQWNIFDVTLSRDSVVALWI</sequence>
<dbReference type="InterPro" id="IPR036034">
    <property type="entry name" value="PDZ_sf"/>
</dbReference>
<feature type="region of interest" description="Disordered" evidence="1">
    <location>
        <begin position="221"/>
        <end position="254"/>
    </location>
</feature>
<feature type="region of interest" description="Disordered" evidence="1">
    <location>
        <begin position="21"/>
        <end position="176"/>
    </location>
</feature>
<dbReference type="InterPro" id="IPR036872">
    <property type="entry name" value="CH_dom_sf"/>
</dbReference>
<gene>
    <name evidence="3" type="ORF">GUITHDRAFT_104370</name>
</gene>
<dbReference type="SUPFAM" id="SSF47576">
    <property type="entry name" value="Calponin-homology domain, CH-domain"/>
    <property type="match status" value="1"/>
</dbReference>
<feature type="compositionally biased region" description="Low complexity" evidence="1">
    <location>
        <begin position="111"/>
        <end position="124"/>
    </location>
</feature>
<dbReference type="Gene3D" id="2.30.42.10">
    <property type="match status" value="1"/>
</dbReference>
<feature type="region of interest" description="Disordered" evidence="1">
    <location>
        <begin position="388"/>
        <end position="412"/>
    </location>
</feature>
<feature type="compositionally biased region" description="Polar residues" evidence="1">
    <location>
        <begin position="154"/>
        <end position="172"/>
    </location>
</feature>
<keyword evidence="5" id="KW-1185">Reference proteome</keyword>
<reference evidence="4" key="3">
    <citation type="submission" date="2016-03" db="UniProtKB">
        <authorList>
            <consortium name="EnsemblProtists"/>
        </authorList>
    </citation>
    <scope>IDENTIFICATION</scope>
</reference>
<dbReference type="HOGENOM" id="CLU_312493_0_0_1"/>
<feature type="region of interest" description="Disordered" evidence="1">
    <location>
        <begin position="268"/>
        <end position="305"/>
    </location>
</feature>
<evidence type="ECO:0000313" key="5">
    <source>
        <dbReference type="Proteomes" id="UP000011087"/>
    </source>
</evidence>
<dbReference type="InterPro" id="IPR041489">
    <property type="entry name" value="PDZ_6"/>
</dbReference>
<feature type="compositionally biased region" description="Basic and acidic residues" evidence="1">
    <location>
        <begin position="228"/>
        <end position="254"/>
    </location>
</feature>
<dbReference type="KEGG" id="gtt:GUITHDRAFT_104370"/>
<feature type="compositionally biased region" description="Acidic residues" evidence="1">
    <location>
        <begin position="742"/>
        <end position="753"/>
    </location>
</feature>
<organism evidence="3">
    <name type="scientific">Guillardia theta (strain CCMP2712)</name>
    <name type="common">Cryptophyte</name>
    <dbReference type="NCBI Taxonomy" id="905079"/>
    <lineage>
        <taxon>Eukaryota</taxon>
        <taxon>Cryptophyceae</taxon>
        <taxon>Pyrenomonadales</taxon>
        <taxon>Geminigeraceae</taxon>
        <taxon>Guillardia</taxon>
    </lineage>
</organism>
<feature type="domain" description="PDZ" evidence="2">
    <location>
        <begin position="849"/>
        <end position="896"/>
    </location>
</feature>
<evidence type="ECO:0000259" key="2">
    <source>
        <dbReference type="PROSITE" id="PS50106"/>
    </source>
</evidence>
<dbReference type="PaxDb" id="55529-EKX49975"/>
<dbReference type="AlphaFoldDB" id="L1JP54"/>